<evidence type="ECO:0000313" key="2">
    <source>
        <dbReference type="EMBL" id="KAJ7206851.1"/>
    </source>
</evidence>
<sequence length="474" mass="51449">MWEGDEQACGVRSAARARRCMSHNSYPSLALAPKPAADAAQLVELRGHERSSRRAFAACRPIITTALLDVQPPEAVDPHTRLHQPPEPRPVRSQNTPSGAAAPASASAAAAHEREHAPFSRALSTHAVDTGVVGLAHPLPWARVAAPASASAASAALTKSLRSPAWVAHRQVVCTRQVSISSGGGGGHNQVLGPRRGVGDAVLCHLAAHASDLSPKMQAQARAASVVIIRARRGVAVDGTYLGERACVARDREELRLEEALDDSERRKRHLRVAGGMAGSVEPGQRHRLELLALARKVGVDEGNDPLGYDQASRCCEGMRQVRHAPAHLWVGMQQSTSHSAWHHRLHGAGAARPESMVWRGRPGHPEPQVNRKCPSLIVAPPRDFTMGQYSMDGHWFRDTGRKEADRDLNSMRQNFTDVTIRFERNTTGSPERGPLARMRIRLARRVVPEYLSHDFTNLGDAGYAEEGICRGTK</sequence>
<organism evidence="2 3">
    <name type="scientific">Mycena pura</name>
    <dbReference type="NCBI Taxonomy" id="153505"/>
    <lineage>
        <taxon>Eukaryota</taxon>
        <taxon>Fungi</taxon>
        <taxon>Dikarya</taxon>
        <taxon>Basidiomycota</taxon>
        <taxon>Agaricomycotina</taxon>
        <taxon>Agaricomycetes</taxon>
        <taxon>Agaricomycetidae</taxon>
        <taxon>Agaricales</taxon>
        <taxon>Marasmiineae</taxon>
        <taxon>Mycenaceae</taxon>
        <taxon>Mycena</taxon>
    </lineage>
</organism>
<keyword evidence="3" id="KW-1185">Reference proteome</keyword>
<proteinExistence type="predicted"/>
<dbReference type="Proteomes" id="UP001219525">
    <property type="component" value="Unassembled WGS sequence"/>
</dbReference>
<feature type="compositionally biased region" description="Low complexity" evidence="1">
    <location>
        <begin position="100"/>
        <end position="110"/>
    </location>
</feature>
<dbReference type="EMBL" id="JARJCW010000038">
    <property type="protein sequence ID" value="KAJ7206851.1"/>
    <property type="molecule type" value="Genomic_DNA"/>
</dbReference>
<evidence type="ECO:0000313" key="3">
    <source>
        <dbReference type="Proteomes" id="UP001219525"/>
    </source>
</evidence>
<name>A0AAD6Y9F1_9AGAR</name>
<comment type="caution">
    <text evidence="2">The sequence shown here is derived from an EMBL/GenBank/DDBJ whole genome shotgun (WGS) entry which is preliminary data.</text>
</comment>
<feature type="compositionally biased region" description="Basic and acidic residues" evidence="1">
    <location>
        <begin position="76"/>
        <end position="90"/>
    </location>
</feature>
<gene>
    <name evidence="2" type="ORF">GGX14DRAFT_396782</name>
</gene>
<evidence type="ECO:0000256" key="1">
    <source>
        <dbReference type="SAM" id="MobiDB-lite"/>
    </source>
</evidence>
<protein>
    <submittedName>
        <fullName evidence="2">Uncharacterized protein</fullName>
    </submittedName>
</protein>
<reference evidence="2" key="1">
    <citation type="submission" date="2023-03" db="EMBL/GenBank/DDBJ databases">
        <title>Massive genome expansion in bonnet fungi (Mycena s.s.) driven by repeated elements and novel gene families across ecological guilds.</title>
        <authorList>
            <consortium name="Lawrence Berkeley National Laboratory"/>
            <person name="Harder C.B."/>
            <person name="Miyauchi S."/>
            <person name="Viragh M."/>
            <person name="Kuo A."/>
            <person name="Thoen E."/>
            <person name="Andreopoulos B."/>
            <person name="Lu D."/>
            <person name="Skrede I."/>
            <person name="Drula E."/>
            <person name="Henrissat B."/>
            <person name="Morin E."/>
            <person name="Kohler A."/>
            <person name="Barry K."/>
            <person name="LaButti K."/>
            <person name="Morin E."/>
            <person name="Salamov A."/>
            <person name="Lipzen A."/>
            <person name="Mereny Z."/>
            <person name="Hegedus B."/>
            <person name="Baldrian P."/>
            <person name="Stursova M."/>
            <person name="Weitz H."/>
            <person name="Taylor A."/>
            <person name="Grigoriev I.V."/>
            <person name="Nagy L.G."/>
            <person name="Martin F."/>
            <person name="Kauserud H."/>
        </authorList>
    </citation>
    <scope>NUCLEOTIDE SEQUENCE</scope>
    <source>
        <strain evidence="2">9144</strain>
    </source>
</reference>
<accession>A0AAD6Y9F1</accession>
<feature type="region of interest" description="Disordered" evidence="1">
    <location>
        <begin position="70"/>
        <end position="117"/>
    </location>
</feature>
<dbReference type="AlphaFoldDB" id="A0AAD6Y9F1"/>